<proteinExistence type="predicted"/>
<keyword evidence="2" id="KW-1185">Reference proteome</keyword>
<evidence type="ECO:0000313" key="2">
    <source>
        <dbReference type="Proteomes" id="UP001235939"/>
    </source>
</evidence>
<protein>
    <submittedName>
        <fullName evidence="1">K02A2.6-like</fullName>
    </submittedName>
</protein>
<name>A0ABY6LRP8_9ARAC</name>
<organism evidence="1 2">
    <name type="scientific">Cordylochernes scorpioides</name>
    <dbReference type="NCBI Taxonomy" id="51811"/>
    <lineage>
        <taxon>Eukaryota</taxon>
        <taxon>Metazoa</taxon>
        <taxon>Ecdysozoa</taxon>
        <taxon>Arthropoda</taxon>
        <taxon>Chelicerata</taxon>
        <taxon>Arachnida</taxon>
        <taxon>Pseudoscorpiones</taxon>
        <taxon>Cheliferoidea</taxon>
        <taxon>Chernetidae</taxon>
        <taxon>Cordylochernes</taxon>
    </lineage>
</organism>
<evidence type="ECO:0000313" key="1">
    <source>
        <dbReference type="EMBL" id="UYV83909.1"/>
    </source>
</evidence>
<accession>A0ABY6LRP8</accession>
<dbReference type="EMBL" id="CP092886">
    <property type="protein sequence ID" value="UYV83909.1"/>
    <property type="molecule type" value="Genomic_DNA"/>
</dbReference>
<sequence length="96" mass="11360">MMEESYQWQEKSLHKWNVKAFKDYMTPKYGDGSLVLRPRPISKALKKRIEAELQKMMKRKIFIPVIIKNNGKVHICVDYRVTANQSLKIEDFSLSD</sequence>
<dbReference type="Proteomes" id="UP001235939">
    <property type="component" value="Chromosome X"/>
</dbReference>
<gene>
    <name evidence="1" type="ORF">LAZ67_X000577</name>
</gene>
<reference evidence="1 2" key="1">
    <citation type="submission" date="2022-03" db="EMBL/GenBank/DDBJ databases">
        <title>A chromosomal length assembly of Cordylochernes scorpioides.</title>
        <authorList>
            <person name="Zeh D."/>
            <person name="Zeh J."/>
        </authorList>
    </citation>
    <scope>NUCLEOTIDE SEQUENCE [LARGE SCALE GENOMIC DNA]</scope>
    <source>
        <strain evidence="1">IN4F17</strain>
        <tissue evidence="1">Whole Body</tissue>
    </source>
</reference>
<dbReference type="InterPro" id="IPR043502">
    <property type="entry name" value="DNA/RNA_pol_sf"/>
</dbReference>
<dbReference type="SUPFAM" id="SSF56672">
    <property type="entry name" value="DNA/RNA polymerases"/>
    <property type="match status" value="1"/>
</dbReference>